<evidence type="ECO:0000313" key="1">
    <source>
        <dbReference type="EMBL" id="TDG23422.1"/>
    </source>
</evidence>
<keyword evidence="2" id="KW-1185">Reference proteome</keyword>
<sequence>MEFKLSNLTGNDDANIIIRGVRSVDPDARVGVDLPAMTVQVDSWLMPEEFLIAFNEAGYDVRISRA</sequence>
<dbReference type="AlphaFoldDB" id="A0A4R5M9X6"/>
<dbReference type="OrthoDB" id="9030067at2"/>
<dbReference type="InterPro" id="IPR036163">
    <property type="entry name" value="HMA_dom_sf"/>
</dbReference>
<comment type="caution">
    <text evidence="1">The sequence shown here is derived from an EMBL/GenBank/DDBJ whole genome shotgun (WGS) entry which is preliminary data.</text>
</comment>
<dbReference type="SUPFAM" id="SSF55008">
    <property type="entry name" value="HMA, heavy metal-associated domain"/>
    <property type="match status" value="1"/>
</dbReference>
<protein>
    <submittedName>
        <fullName evidence="1">Copper chaperone</fullName>
    </submittedName>
</protein>
<name>A0A4R5M9X6_9BURK</name>
<accession>A0A4R5M9X6</accession>
<dbReference type="EMBL" id="SMRP01000006">
    <property type="protein sequence ID" value="TDG23422.1"/>
    <property type="molecule type" value="Genomic_DNA"/>
</dbReference>
<dbReference type="Proteomes" id="UP000295722">
    <property type="component" value="Unassembled WGS sequence"/>
</dbReference>
<organism evidence="1 2">
    <name type="scientific">Paraburkholderia silviterrae</name>
    <dbReference type="NCBI Taxonomy" id="2528715"/>
    <lineage>
        <taxon>Bacteria</taxon>
        <taxon>Pseudomonadati</taxon>
        <taxon>Pseudomonadota</taxon>
        <taxon>Betaproteobacteria</taxon>
        <taxon>Burkholderiales</taxon>
        <taxon>Burkholderiaceae</taxon>
        <taxon>Paraburkholderia</taxon>
    </lineage>
</organism>
<reference evidence="1 2" key="1">
    <citation type="submission" date="2019-03" db="EMBL/GenBank/DDBJ databases">
        <title>Paraburkholderia sp. 4M-K11, isolated from subtropical forest soil.</title>
        <authorList>
            <person name="Gao Z.-H."/>
            <person name="Qiu L.-H."/>
        </authorList>
    </citation>
    <scope>NUCLEOTIDE SEQUENCE [LARGE SCALE GENOMIC DNA]</scope>
    <source>
        <strain evidence="1 2">4M-K11</strain>
    </source>
</reference>
<gene>
    <name evidence="1" type="ORF">EYW47_14415</name>
</gene>
<dbReference type="GO" id="GO:0046872">
    <property type="term" value="F:metal ion binding"/>
    <property type="evidence" value="ECO:0007669"/>
    <property type="project" value="InterPro"/>
</dbReference>
<evidence type="ECO:0000313" key="2">
    <source>
        <dbReference type="Proteomes" id="UP000295722"/>
    </source>
</evidence>
<proteinExistence type="predicted"/>